<protein>
    <submittedName>
        <fullName evidence="1">DUF885 domain-containing protein</fullName>
    </submittedName>
</protein>
<proteinExistence type="predicted"/>
<dbReference type="Pfam" id="PF05960">
    <property type="entry name" value="DUF885"/>
    <property type="match status" value="1"/>
</dbReference>
<dbReference type="RefSeq" id="WP_306727565.1">
    <property type="nucleotide sequence ID" value="NZ_JAVDDT010000002.1"/>
</dbReference>
<dbReference type="PANTHER" id="PTHR33361">
    <property type="entry name" value="GLR0591 PROTEIN"/>
    <property type="match status" value="1"/>
</dbReference>
<keyword evidence="2" id="KW-1185">Reference proteome</keyword>
<reference evidence="1 2" key="1">
    <citation type="submission" date="2023-08" db="EMBL/GenBank/DDBJ databases">
        <title>Whole-genome sequencing of halo(alkali)philic microorganisms from hypersaline lakes.</title>
        <authorList>
            <person name="Sorokin D.Y."/>
            <person name="Abbas B."/>
            <person name="Merkel A.Y."/>
        </authorList>
    </citation>
    <scope>NUCLEOTIDE SEQUENCE [LARGE SCALE GENOMIC DNA]</scope>
    <source>
        <strain evidence="1 2">AB-CW4</strain>
    </source>
</reference>
<sequence length="617" mass="71025">MKSLRLTKWRIFLIVLLALLTGGGVFGYKLVWGKPFNVDHFYDRVFIRFALEDPEMLTQLGILENTPFRGHNRRLSDVSLERGEAMIRRVDRDMAILRSYNRDRMSHQQRLSADILGWFFETNMGAREFMYHGFPVNQMFGVQNNLPEFMIETHRIEDRRGAEDYVTRLTQFPVKFGQVIELLDYQLEREIIPPRFVVDHVLNEMKAFTAAEVEKHELYTHLVGRLEALEDVESDAAEAILADARDAIGNQVYPAYADMIAWFEALRPRTTTDAGAWTLPNGEAYYRHTLLQNTTTDMSPDAIHMLGLEQVESILAEMDEILRAEGYMEGTVGERMDQLAQEERFLYPDTDEGREQIIADYQAMIDELQAEMSPYFGRLPRASVEVRRVPEFRQDTAAGAYYRMPPVGGDRPGIFYANLRDVKEIPSFGMRTLTAHEAVPGHHFQIALQMELEGLPLFRGFPLFSAFTEGWALYAERLADEIGLYHDEYERLGMLQAQLFRAVRLVVDTGIHHKRWTREEAIDYMFETTGMPRGDVVAEIERYVVMPGQATSYMVGMLHIQYLRQQAEEALGDAFSLSDFHDAVLANGALPLFLLSEEIERWIRSVQENEIVAEQAA</sequence>
<name>A0ABU0W4X4_9GAMM</name>
<evidence type="ECO:0000313" key="1">
    <source>
        <dbReference type="EMBL" id="MDQ2069071.1"/>
    </source>
</evidence>
<gene>
    <name evidence="1" type="ORF">RBH19_04200</name>
</gene>
<organism evidence="1 2">
    <name type="scientific">Natronospira bacteriovora</name>
    <dbReference type="NCBI Taxonomy" id="3069753"/>
    <lineage>
        <taxon>Bacteria</taxon>
        <taxon>Pseudomonadati</taxon>
        <taxon>Pseudomonadota</taxon>
        <taxon>Gammaproteobacteria</taxon>
        <taxon>Natronospirales</taxon>
        <taxon>Natronospiraceae</taxon>
        <taxon>Natronospira</taxon>
    </lineage>
</organism>
<comment type="caution">
    <text evidence="1">The sequence shown here is derived from an EMBL/GenBank/DDBJ whole genome shotgun (WGS) entry which is preliminary data.</text>
</comment>
<dbReference type="Proteomes" id="UP001239019">
    <property type="component" value="Unassembled WGS sequence"/>
</dbReference>
<accession>A0ABU0W4X4</accession>
<dbReference type="EMBL" id="JAVDDT010000002">
    <property type="protein sequence ID" value="MDQ2069071.1"/>
    <property type="molecule type" value="Genomic_DNA"/>
</dbReference>
<dbReference type="InterPro" id="IPR010281">
    <property type="entry name" value="DUF885"/>
</dbReference>
<evidence type="ECO:0000313" key="2">
    <source>
        <dbReference type="Proteomes" id="UP001239019"/>
    </source>
</evidence>
<dbReference type="PANTHER" id="PTHR33361:SF2">
    <property type="entry name" value="DUF885 DOMAIN-CONTAINING PROTEIN"/>
    <property type="match status" value="1"/>
</dbReference>